<gene>
    <name evidence="1" type="ORF">G7Z17_g3</name>
</gene>
<organism evidence="1 2">
    <name type="scientific">Cylindrodendrum hubeiense</name>
    <dbReference type="NCBI Taxonomy" id="595255"/>
    <lineage>
        <taxon>Eukaryota</taxon>
        <taxon>Fungi</taxon>
        <taxon>Dikarya</taxon>
        <taxon>Ascomycota</taxon>
        <taxon>Pezizomycotina</taxon>
        <taxon>Sordariomycetes</taxon>
        <taxon>Hypocreomycetidae</taxon>
        <taxon>Hypocreales</taxon>
        <taxon>Nectriaceae</taxon>
        <taxon>Cylindrodendrum</taxon>
    </lineage>
</organism>
<evidence type="ECO:0000313" key="1">
    <source>
        <dbReference type="EMBL" id="KAF7558141.1"/>
    </source>
</evidence>
<keyword evidence="2" id="KW-1185">Reference proteome</keyword>
<sequence length="270" mass="30861">MIELGHRASIDQLSSLIGSGQALVLNMKLSHAKNWRKKVQFQRNMIVQHYRDLILASESSHEANAEETILILHDYTFMVYLLAGDPGKYKPEEPTDKPWEPPSSDRPEHLAARLREQTKAKCKEFMGTNSGISTRGLILSTDILSLIYEQSNFKLSCDILDDAVEILRYGDPVCQTWAATFSKRLKVWFNTRKYSERSKKESNRMVAIRKSMPKLLPRIEKCEKGGTKRVDLLRKRRLDAKKAFSDTLNSTLTGNIEAKTAADIFNLEQE</sequence>
<dbReference type="AlphaFoldDB" id="A0A9P5HHF1"/>
<accession>A0A9P5HHF1</accession>
<protein>
    <submittedName>
        <fullName evidence="1">Uncharacterized protein</fullName>
    </submittedName>
</protein>
<comment type="caution">
    <text evidence="1">The sequence shown here is derived from an EMBL/GenBank/DDBJ whole genome shotgun (WGS) entry which is preliminary data.</text>
</comment>
<name>A0A9P5HHF1_9HYPO</name>
<reference evidence="1" key="1">
    <citation type="submission" date="2020-03" db="EMBL/GenBank/DDBJ databases">
        <title>Draft Genome Sequence of Cylindrodendrum hubeiense.</title>
        <authorList>
            <person name="Buettner E."/>
            <person name="Kellner H."/>
        </authorList>
    </citation>
    <scope>NUCLEOTIDE SEQUENCE</scope>
    <source>
        <strain evidence="1">IHI 201604</strain>
    </source>
</reference>
<evidence type="ECO:0000313" key="2">
    <source>
        <dbReference type="Proteomes" id="UP000722485"/>
    </source>
</evidence>
<proteinExistence type="predicted"/>
<dbReference type="Proteomes" id="UP000722485">
    <property type="component" value="Unassembled WGS sequence"/>
</dbReference>
<dbReference type="EMBL" id="JAANBB010000001">
    <property type="protein sequence ID" value="KAF7558141.1"/>
    <property type="molecule type" value="Genomic_DNA"/>
</dbReference>